<dbReference type="Pfam" id="PF00892">
    <property type="entry name" value="EamA"/>
    <property type="match status" value="2"/>
</dbReference>
<keyword evidence="3 5" id="KW-1133">Transmembrane helix</keyword>
<protein>
    <recommendedName>
        <fullName evidence="6">EamA domain-containing protein</fullName>
    </recommendedName>
</protein>
<evidence type="ECO:0000256" key="4">
    <source>
        <dbReference type="ARBA" id="ARBA00023136"/>
    </source>
</evidence>
<name>A0A7I9VJH1_9BACT</name>
<feature type="transmembrane region" description="Helical" evidence="5">
    <location>
        <begin position="119"/>
        <end position="135"/>
    </location>
</feature>
<dbReference type="AlphaFoldDB" id="A0A7I9VJH1"/>
<feature type="transmembrane region" description="Helical" evidence="5">
    <location>
        <begin position="209"/>
        <end position="231"/>
    </location>
</feature>
<comment type="subcellular location">
    <subcellularLocation>
        <location evidence="1">Membrane</location>
        <topology evidence="1">Multi-pass membrane protein</topology>
    </subcellularLocation>
</comment>
<dbReference type="PANTHER" id="PTHR32322:SF14">
    <property type="entry name" value="PROTEIN PAGO"/>
    <property type="match status" value="1"/>
</dbReference>
<feature type="domain" description="EamA" evidence="6">
    <location>
        <begin position="148"/>
        <end position="283"/>
    </location>
</feature>
<sequence length="298" mass="30555">MPALAYAVCALVWGTTWYAIRVCIGPDGYPTFLSAALRFTVAAGILAVALGLGLGQPRPRRRAVGWLAVSGLLNAAGYALVYRAEEEVPGGIAAVLYGTMPLVTAAIARVTGTERLRPSAIAGALVGLAGIAVIFRDRMSVSAGQGLAVGLILGSVACASTFTVLVKRHASGSSSLANTAVFFPATAAALWLLAAAVERRPVPSPLPLAPTAALLYLAVFGSVVTFGAYFYLVRHVSLATVTTLVLVEPVMALLVDALFEHRVRASPLTYVGAVITASGVLVAIAFGERGKAPAGEPG</sequence>
<feature type="transmembrane region" description="Helical" evidence="5">
    <location>
        <begin position="178"/>
        <end position="197"/>
    </location>
</feature>
<dbReference type="SUPFAM" id="SSF103481">
    <property type="entry name" value="Multidrug resistance efflux transporter EmrE"/>
    <property type="match status" value="2"/>
</dbReference>
<proteinExistence type="predicted"/>
<evidence type="ECO:0000256" key="5">
    <source>
        <dbReference type="SAM" id="Phobius"/>
    </source>
</evidence>
<feature type="transmembrane region" description="Helical" evidence="5">
    <location>
        <begin position="64"/>
        <end position="82"/>
    </location>
</feature>
<feature type="transmembrane region" description="Helical" evidence="5">
    <location>
        <begin position="88"/>
        <end position="107"/>
    </location>
</feature>
<feature type="transmembrane region" description="Helical" evidence="5">
    <location>
        <begin position="147"/>
        <end position="166"/>
    </location>
</feature>
<gene>
    <name evidence="7" type="ORF">AMYX_13030</name>
</gene>
<evidence type="ECO:0000256" key="2">
    <source>
        <dbReference type="ARBA" id="ARBA00022692"/>
    </source>
</evidence>
<evidence type="ECO:0000313" key="8">
    <source>
        <dbReference type="Proteomes" id="UP000503640"/>
    </source>
</evidence>
<evidence type="ECO:0000313" key="7">
    <source>
        <dbReference type="EMBL" id="GEJ56562.1"/>
    </source>
</evidence>
<comment type="caution">
    <text evidence="7">The sequence shown here is derived from an EMBL/GenBank/DDBJ whole genome shotgun (WGS) entry which is preliminary data.</text>
</comment>
<keyword evidence="2 5" id="KW-0812">Transmembrane</keyword>
<dbReference type="InterPro" id="IPR000620">
    <property type="entry name" value="EamA_dom"/>
</dbReference>
<organism evidence="7 8">
    <name type="scientific">Anaeromyxobacter diazotrophicus</name>
    <dbReference type="NCBI Taxonomy" id="2590199"/>
    <lineage>
        <taxon>Bacteria</taxon>
        <taxon>Pseudomonadati</taxon>
        <taxon>Myxococcota</taxon>
        <taxon>Myxococcia</taxon>
        <taxon>Myxococcales</taxon>
        <taxon>Cystobacterineae</taxon>
        <taxon>Anaeromyxobacteraceae</taxon>
        <taxon>Anaeromyxobacter</taxon>
    </lineage>
</organism>
<keyword evidence="8" id="KW-1185">Reference proteome</keyword>
<feature type="transmembrane region" description="Helical" evidence="5">
    <location>
        <begin position="31"/>
        <end position="52"/>
    </location>
</feature>
<dbReference type="RefSeq" id="WP_176064073.1">
    <property type="nucleotide sequence ID" value="NZ_BJTG01000003.1"/>
</dbReference>
<feature type="transmembrane region" description="Helical" evidence="5">
    <location>
        <begin position="265"/>
        <end position="286"/>
    </location>
</feature>
<evidence type="ECO:0000259" key="6">
    <source>
        <dbReference type="Pfam" id="PF00892"/>
    </source>
</evidence>
<dbReference type="GO" id="GO:0016020">
    <property type="term" value="C:membrane"/>
    <property type="evidence" value="ECO:0007669"/>
    <property type="project" value="UniProtKB-SubCell"/>
</dbReference>
<dbReference type="InterPro" id="IPR037185">
    <property type="entry name" value="EmrE-like"/>
</dbReference>
<keyword evidence="4 5" id="KW-0472">Membrane</keyword>
<dbReference type="Proteomes" id="UP000503640">
    <property type="component" value="Unassembled WGS sequence"/>
</dbReference>
<dbReference type="InterPro" id="IPR050638">
    <property type="entry name" value="AA-Vitamin_Transporters"/>
</dbReference>
<dbReference type="PANTHER" id="PTHR32322">
    <property type="entry name" value="INNER MEMBRANE TRANSPORTER"/>
    <property type="match status" value="1"/>
</dbReference>
<evidence type="ECO:0000256" key="1">
    <source>
        <dbReference type="ARBA" id="ARBA00004141"/>
    </source>
</evidence>
<evidence type="ECO:0000256" key="3">
    <source>
        <dbReference type="ARBA" id="ARBA00022989"/>
    </source>
</evidence>
<feature type="transmembrane region" description="Helical" evidence="5">
    <location>
        <begin position="238"/>
        <end position="259"/>
    </location>
</feature>
<feature type="domain" description="EamA" evidence="6">
    <location>
        <begin position="5"/>
        <end position="135"/>
    </location>
</feature>
<reference evidence="8" key="1">
    <citation type="journal article" date="2020" name="Appl. Environ. Microbiol.">
        <title>Diazotrophic Anaeromyxobacter Isolates from Soils.</title>
        <authorList>
            <person name="Masuda Y."/>
            <person name="Yamanaka H."/>
            <person name="Xu Z.X."/>
            <person name="Shiratori Y."/>
            <person name="Aono T."/>
            <person name="Amachi S."/>
            <person name="Senoo K."/>
            <person name="Itoh H."/>
        </authorList>
    </citation>
    <scope>NUCLEOTIDE SEQUENCE [LARGE SCALE GENOMIC DNA]</scope>
    <source>
        <strain evidence="8">R267</strain>
    </source>
</reference>
<accession>A0A7I9VJH1</accession>
<dbReference type="EMBL" id="BJTG01000003">
    <property type="protein sequence ID" value="GEJ56562.1"/>
    <property type="molecule type" value="Genomic_DNA"/>
</dbReference>